<name>A0ABM6JHF5_9GAMM</name>
<dbReference type="EMBL" id="CP020472">
    <property type="protein sequence ID" value="ARD20682.1"/>
    <property type="molecule type" value="Genomic_DNA"/>
</dbReference>
<keyword evidence="1" id="KW-0812">Transmembrane</keyword>
<organism evidence="2 3">
    <name type="scientific">Shewanella japonica</name>
    <dbReference type="NCBI Taxonomy" id="93973"/>
    <lineage>
        <taxon>Bacteria</taxon>
        <taxon>Pseudomonadati</taxon>
        <taxon>Pseudomonadota</taxon>
        <taxon>Gammaproteobacteria</taxon>
        <taxon>Alteromonadales</taxon>
        <taxon>Shewanellaceae</taxon>
        <taxon>Shewanella</taxon>
    </lineage>
</organism>
<dbReference type="InterPro" id="IPR021382">
    <property type="entry name" value="DUF3014"/>
</dbReference>
<proteinExistence type="predicted"/>
<dbReference type="RefSeq" id="WP_080914683.1">
    <property type="nucleotide sequence ID" value="NZ_CP020472.1"/>
</dbReference>
<evidence type="ECO:0000313" key="2">
    <source>
        <dbReference type="EMBL" id="ARD20682.1"/>
    </source>
</evidence>
<protein>
    <recommendedName>
        <fullName evidence="4">DUF3014 domain-containing protein</fullName>
    </recommendedName>
</protein>
<evidence type="ECO:0008006" key="4">
    <source>
        <dbReference type="Google" id="ProtNLM"/>
    </source>
</evidence>
<feature type="transmembrane region" description="Helical" evidence="1">
    <location>
        <begin position="21"/>
        <end position="40"/>
    </location>
</feature>
<keyword evidence="1" id="KW-0472">Membrane</keyword>
<reference evidence="2 3" key="1">
    <citation type="submission" date="2017-03" db="EMBL/GenBank/DDBJ databases">
        <title>Genome sequencing of Shewanella japonica KCTC 22435.</title>
        <authorList>
            <person name="Kim K.M."/>
        </authorList>
    </citation>
    <scope>NUCLEOTIDE SEQUENCE [LARGE SCALE GENOMIC DNA]</scope>
    <source>
        <strain evidence="2 3">KCTC 22435</strain>
    </source>
</reference>
<sequence length="290" mass="32231">MQVNQEDRATPQSSRAGGSNAGVIGVTIAVILAGAGYFYFTSEPSEPEVIAPTPVQLPEPVPEQPIEQEPIEEVIVEPEVVEPTEIIPTEPEVVVEPLPALTESDDFVEQKTIEMADGMKIESIILKKDIARQFVVFVDNMAQGEVIHKASPLKGPKDSFSVSEITDKIYLNPDSYHRYDLYADMIAGMNDEQLVSTFEELSPLFDEAFEELGYSDMSFNERMVEAFDVILAAPIIEDPIELSSISVNYLFVDPKLESLPNIQKLMVRMGPENTKKIKGAVRKLKQQLNN</sequence>
<accession>A0ABM6JHF5</accession>
<evidence type="ECO:0000256" key="1">
    <source>
        <dbReference type="SAM" id="Phobius"/>
    </source>
</evidence>
<keyword evidence="3" id="KW-1185">Reference proteome</keyword>
<dbReference type="Pfam" id="PF11219">
    <property type="entry name" value="DUF3014"/>
    <property type="match status" value="1"/>
</dbReference>
<keyword evidence="1" id="KW-1133">Transmembrane helix</keyword>
<gene>
    <name evidence="2" type="ORF">SJ2017_0336</name>
</gene>
<dbReference type="Proteomes" id="UP000191820">
    <property type="component" value="Chromosome"/>
</dbReference>
<evidence type="ECO:0000313" key="3">
    <source>
        <dbReference type="Proteomes" id="UP000191820"/>
    </source>
</evidence>